<accession>A0A9P9GWK9</accession>
<dbReference type="OrthoDB" id="10309438at2759"/>
<gene>
    <name evidence="1" type="ORF">B0J15DRAFT_551791</name>
</gene>
<sequence>MGTRPASLEFLVAGQSCGDEVTEGPHLAASGSLQNQTLHQSSIASIDDYLIALAAQHQPDVDVGLIGESRGSINTTYIECGFRYSQPPVPSSKHKNGLCESSRRRNSERALALDAALLALTDILFLSQTYP</sequence>
<comment type="caution">
    <text evidence="1">The sequence shown here is derived from an EMBL/GenBank/DDBJ whole genome shotgun (WGS) entry which is preliminary data.</text>
</comment>
<dbReference type="AlphaFoldDB" id="A0A9P9GWK9"/>
<evidence type="ECO:0000313" key="1">
    <source>
        <dbReference type="EMBL" id="KAH7246790.1"/>
    </source>
</evidence>
<evidence type="ECO:0000313" key="2">
    <source>
        <dbReference type="Proteomes" id="UP000736672"/>
    </source>
</evidence>
<dbReference type="Proteomes" id="UP000736672">
    <property type="component" value="Unassembled WGS sequence"/>
</dbReference>
<dbReference type="EMBL" id="JAGTJS010000016">
    <property type="protein sequence ID" value="KAH7246790.1"/>
    <property type="molecule type" value="Genomic_DNA"/>
</dbReference>
<name>A0A9P9GWK9_FUSSL</name>
<organism evidence="1 2">
    <name type="scientific">Fusarium solani</name>
    <name type="common">Filamentous fungus</name>
    <dbReference type="NCBI Taxonomy" id="169388"/>
    <lineage>
        <taxon>Eukaryota</taxon>
        <taxon>Fungi</taxon>
        <taxon>Dikarya</taxon>
        <taxon>Ascomycota</taxon>
        <taxon>Pezizomycotina</taxon>
        <taxon>Sordariomycetes</taxon>
        <taxon>Hypocreomycetidae</taxon>
        <taxon>Hypocreales</taxon>
        <taxon>Nectriaceae</taxon>
        <taxon>Fusarium</taxon>
        <taxon>Fusarium solani species complex</taxon>
    </lineage>
</organism>
<keyword evidence="2" id="KW-1185">Reference proteome</keyword>
<reference evidence="1" key="1">
    <citation type="journal article" date="2021" name="Nat. Commun.">
        <title>Genetic determinants of endophytism in the Arabidopsis root mycobiome.</title>
        <authorList>
            <person name="Mesny F."/>
            <person name="Miyauchi S."/>
            <person name="Thiergart T."/>
            <person name="Pickel B."/>
            <person name="Atanasova L."/>
            <person name="Karlsson M."/>
            <person name="Huettel B."/>
            <person name="Barry K.W."/>
            <person name="Haridas S."/>
            <person name="Chen C."/>
            <person name="Bauer D."/>
            <person name="Andreopoulos W."/>
            <person name="Pangilinan J."/>
            <person name="LaButti K."/>
            <person name="Riley R."/>
            <person name="Lipzen A."/>
            <person name="Clum A."/>
            <person name="Drula E."/>
            <person name="Henrissat B."/>
            <person name="Kohler A."/>
            <person name="Grigoriev I.V."/>
            <person name="Martin F.M."/>
            <person name="Hacquard S."/>
        </authorList>
    </citation>
    <scope>NUCLEOTIDE SEQUENCE</scope>
    <source>
        <strain evidence="1">FSSC 5 MPI-SDFR-AT-0091</strain>
    </source>
</reference>
<protein>
    <submittedName>
        <fullName evidence="1">Uncharacterized protein</fullName>
    </submittedName>
</protein>
<proteinExistence type="predicted"/>